<comment type="caution">
    <text evidence="8">The sequence shown here is derived from an EMBL/GenBank/DDBJ whole genome shotgun (WGS) entry which is preliminary data.</text>
</comment>
<accession>A0A081B3Y1</accession>
<keyword evidence="5" id="KW-0732">Signal</keyword>
<sequence>MKTQTMYENSYDGIDKLRDSTKLNTWALYVGKYNLQKPGYEASMAVTLTAHYGDAAVAKLIQAASKVPQTEAVTTVLRKEQLSAWLAAEKSPNEVFRRLKLDKGMDNLFTNPTMHTMTNYLNVFNFKCSRKHMSLMKTIAESYTDAAVAKAIREAAKDPETKSNALVLMGLQFDEWIIKDIKPAKMLQRVFGGTPTMEEKAIANVYASYYPRAKKHLSELDLV</sequence>
<keyword evidence="4" id="KW-0964">Secreted</keyword>
<evidence type="ECO:0000256" key="2">
    <source>
        <dbReference type="ARBA" id="ARBA00004613"/>
    </source>
</evidence>
<evidence type="ECO:0000256" key="1">
    <source>
        <dbReference type="ARBA" id="ARBA00004340"/>
    </source>
</evidence>
<feature type="domain" description="RxLR effector PexRD54 WY" evidence="7">
    <location>
        <begin position="80"/>
        <end position="114"/>
    </location>
</feature>
<evidence type="ECO:0000259" key="7">
    <source>
        <dbReference type="Pfam" id="PF22748"/>
    </source>
</evidence>
<reference evidence="8 9" key="1">
    <citation type="submission" date="2013-11" db="EMBL/GenBank/DDBJ databases">
        <title>The Genome Sequence of Phytophthora parasitica P1976.</title>
        <authorList>
            <consortium name="The Broad Institute Genomics Platform"/>
            <person name="Russ C."/>
            <person name="Tyler B."/>
            <person name="Panabieres F."/>
            <person name="Shan W."/>
            <person name="Tripathy S."/>
            <person name="Grunwald N."/>
            <person name="Machado M."/>
            <person name="Johnson C.S."/>
            <person name="Walker B."/>
            <person name="Young S."/>
            <person name="Zeng Q."/>
            <person name="Gargeya S."/>
            <person name="Fitzgerald M."/>
            <person name="Haas B."/>
            <person name="Abouelleil A."/>
            <person name="Allen A.W."/>
            <person name="Alvarado L."/>
            <person name="Arachchi H.M."/>
            <person name="Berlin A.M."/>
            <person name="Chapman S.B."/>
            <person name="Gainer-Dewar J."/>
            <person name="Goldberg J."/>
            <person name="Griggs A."/>
            <person name="Gujja S."/>
            <person name="Hansen M."/>
            <person name="Howarth C."/>
            <person name="Imamovic A."/>
            <person name="Ireland A."/>
            <person name="Larimer J."/>
            <person name="McCowan C."/>
            <person name="Murphy C."/>
            <person name="Pearson M."/>
            <person name="Poon T.W."/>
            <person name="Priest M."/>
            <person name="Roberts A."/>
            <person name="Saif S."/>
            <person name="Shea T."/>
            <person name="Sisk P."/>
            <person name="Sykes S."/>
            <person name="Wortman J."/>
            <person name="Nusbaum C."/>
            <person name="Birren B."/>
        </authorList>
    </citation>
    <scope>NUCLEOTIDE SEQUENCE [LARGE SCALE GENOMIC DNA]</scope>
    <source>
        <strain evidence="8 9">P1976</strain>
    </source>
</reference>
<gene>
    <name evidence="8" type="ORF">F444_00544</name>
</gene>
<evidence type="ECO:0000256" key="4">
    <source>
        <dbReference type="ARBA" id="ARBA00022525"/>
    </source>
</evidence>
<dbReference type="AlphaFoldDB" id="A0A081B3Y1"/>
<evidence type="ECO:0000256" key="5">
    <source>
        <dbReference type="ARBA" id="ARBA00022729"/>
    </source>
</evidence>
<evidence type="ECO:0000256" key="3">
    <source>
        <dbReference type="ARBA" id="ARBA00010400"/>
    </source>
</evidence>
<comment type="similarity">
    <text evidence="3">Belongs to the RxLR effector family.</text>
</comment>
<dbReference type="OrthoDB" id="127440at2759"/>
<keyword evidence="6" id="KW-0843">Virulence</keyword>
<evidence type="ECO:0000313" key="9">
    <source>
        <dbReference type="Proteomes" id="UP000028582"/>
    </source>
</evidence>
<protein>
    <recommendedName>
        <fullName evidence="7">RxLR effector PexRD54 WY domain-containing protein</fullName>
    </recommendedName>
</protein>
<comment type="subcellular location">
    <subcellularLocation>
        <location evidence="1">Host cell</location>
    </subcellularLocation>
    <subcellularLocation>
        <location evidence="2">Secreted</location>
    </subcellularLocation>
</comment>
<name>A0A081B3Y1_PHYNI</name>
<dbReference type="EMBL" id="ANJA01000120">
    <property type="protein sequence ID" value="ETO85842.1"/>
    <property type="molecule type" value="Genomic_DNA"/>
</dbReference>
<dbReference type="InterPro" id="IPR054463">
    <property type="entry name" value="PexRD54_WY"/>
</dbReference>
<dbReference type="Proteomes" id="UP000028582">
    <property type="component" value="Unassembled WGS sequence"/>
</dbReference>
<proteinExistence type="inferred from homology"/>
<evidence type="ECO:0000313" key="8">
    <source>
        <dbReference type="EMBL" id="ETO85842.1"/>
    </source>
</evidence>
<dbReference type="Pfam" id="PF22748">
    <property type="entry name" value="PexRD54_WY"/>
    <property type="match status" value="1"/>
</dbReference>
<evidence type="ECO:0000256" key="6">
    <source>
        <dbReference type="ARBA" id="ARBA00023026"/>
    </source>
</evidence>
<organism evidence="8 9">
    <name type="scientific">Phytophthora nicotianae P1976</name>
    <dbReference type="NCBI Taxonomy" id="1317066"/>
    <lineage>
        <taxon>Eukaryota</taxon>
        <taxon>Sar</taxon>
        <taxon>Stramenopiles</taxon>
        <taxon>Oomycota</taxon>
        <taxon>Peronosporomycetes</taxon>
        <taxon>Peronosporales</taxon>
        <taxon>Peronosporaceae</taxon>
        <taxon>Phytophthora</taxon>
    </lineage>
</organism>